<keyword evidence="1" id="KW-0479">Metal-binding</keyword>
<dbReference type="PROSITE" id="PS50865">
    <property type="entry name" value="ZF_MYND_2"/>
    <property type="match status" value="1"/>
</dbReference>
<name>A0A812IAU0_9DINO</name>
<evidence type="ECO:0000256" key="3">
    <source>
        <dbReference type="ARBA" id="ARBA00022833"/>
    </source>
</evidence>
<sequence length="203" mass="22872">MAVVPLPLCDKCDKEFEKLLQCGYKMAFLCLRECQNNAWKRHKNICRKRKIGTTSILRGRLRHCSSVKEAEDEFASALRLGEEELMKEVIMALLQRGMSNSASVDQLDLADNHFHAGILQQNPPEACALQDGDLDIFEPAVRRVAREWLHHSRRSAGPDPWAVEDGAAYRVCVDEDDRVLSSPSGNGDVPLKDVLPEVRCLIF</sequence>
<dbReference type="GO" id="GO:0008270">
    <property type="term" value="F:zinc ion binding"/>
    <property type="evidence" value="ECO:0007669"/>
    <property type="project" value="UniProtKB-KW"/>
</dbReference>
<dbReference type="Pfam" id="PF01753">
    <property type="entry name" value="zf-MYND"/>
    <property type="match status" value="1"/>
</dbReference>
<dbReference type="SUPFAM" id="SSF144232">
    <property type="entry name" value="HIT/MYND zinc finger-like"/>
    <property type="match status" value="1"/>
</dbReference>
<keyword evidence="7" id="KW-1185">Reference proteome</keyword>
<evidence type="ECO:0000259" key="5">
    <source>
        <dbReference type="PROSITE" id="PS50865"/>
    </source>
</evidence>
<accession>A0A812IAU0</accession>
<evidence type="ECO:0000313" key="7">
    <source>
        <dbReference type="Proteomes" id="UP000604046"/>
    </source>
</evidence>
<feature type="domain" description="MYND-type" evidence="5">
    <location>
        <begin position="9"/>
        <end position="46"/>
    </location>
</feature>
<dbReference type="AlphaFoldDB" id="A0A812IAU0"/>
<dbReference type="InterPro" id="IPR002893">
    <property type="entry name" value="Znf_MYND"/>
</dbReference>
<keyword evidence="2 4" id="KW-0863">Zinc-finger</keyword>
<evidence type="ECO:0000256" key="2">
    <source>
        <dbReference type="ARBA" id="ARBA00022771"/>
    </source>
</evidence>
<reference evidence="6" key="1">
    <citation type="submission" date="2021-02" db="EMBL/GenBank/DDBJ databases">
        <authorList>
            <person name="Dougan E. K."/>
            <person name="Rhodes N."/>
            <person name="Thang M."/>
            <person name="Chan C."/>
        </authorList>
    </citation>
    <scope>NUCLEOTIDE SEQUENCE</scope>
</reference>
<protein>
    <submittedName>
        <fullName evidence="6">Smyd1 protein</fullName>
    </submittedName>
</protein>
<comment type="caution">
    <text evidence="6">The sequence shown here is derived from an EMBL/GenBank/DDBJ whole genome shotgun (WGS) entry which is preliminary data.</text>
</comment>
<dbReference type="EMBL" id="CAJNDS010000195">
    <property type="protein sequence ID" value="CAE7025658.1"/>
    <property type="molecule type" value="Genomic_DNA"/>
</dbReference>
<evidence type="ECO:0000313" key="6">
    <source>
        <dbReference type="EMBL" id="CAE7025658.1"/>
    </source>
</evidence>
<keyword evidence="3" id="KW-0862">Zinc</keyword>
<dbReference type="Proteomes" id="UP000604046">
    <property type="component" value="Unassembled WGS sequence"/>
</dbReference>
<gene>
    <name evidence="6" type="primary">Smyd1</name>
    <name evidence="6" type="ORF">SNAT2548_LOCUS3194</name>
</gene>
<dbReference type="Gene3D" id="6.10.140.2220">
    <property type="match status" value="1"/>
</dbReference>
<organism evidence="6 7">
    <name type="scientific">Symbiodinium natans</name>
    <dbReference type="NCBI Taxonomy" id="878477"/>
    <lineage>
        <taxon>Eukaryota</taxon>
        <taxon>Sar</taxon>
        <taxon>Alveolata</taxon>
        <taxon>Dinophyceae</taxon>
        <taxon>Suessiales</taxon>
        <taxon>Symbiodiniaceae</taxon>
        <taxon>Symbiodinium</taxon>
    </lineage>
</organism>
<proteinExistence type="predicted"/>
<evidence type="ECO:0000256" key="4">
    <source>
        <dbReference type="PROSITE-ProRule" id="PRU00134"/>
    </source>
</evidence>
<dbReference type="OrthoDB" id="341421at2759"/>
<evidence type="ECO:0000256" key="1">
    <source>
        <dbReference type="ARBA" id="ARBA00022723"/>
    </source>
</evidence>